<proteinExistence type="predicted"/>
<dbReference type="PANTHER" id="PTHR30121">
    <property type="entry name" value="UNCHARACTERIZED PROTEIN YJGR-RELATED"/>
    <property type="match status" value="1"/>
</dbReference>
<dbReference type="CDD" id="cd01127">
    <property type="entry name" value="TrwB_TraG_TraD_VirD4"/>
    <property type="match status" value="1"/>
</dbReference>
<evidence type="ECO:0000313" key="4">
    <source>
        <dbReference type="Proteomes" id="UP000824261"/>
    </source>
</evidence>
<feature type="region of interest" description="Disordered" evidence="1">
    <location>
        <begin position="426"/>
        <end position="486"/>
    </location>
</feature>
<dbReference type="Proteomes" id="UP000824261">
    <property type="component" value="Unassembled WGS sequence"/>
</dbReference>
<dbReference type="AlphaFoldDB" id="A0A9D1A0H9"/>
<dbReference type="InterPro" id="IPR033186">
    <property type="entry name" value="HerA_C"/>
</dbReference>
<protein>
    <submittedName>
        <fullName evidence="3">DUF853 family protein</fullName>
    </submittedName>
</protein>
<feature type="compositionally biased region" description="Basic and acidic residues" evidence="1">
    <location>
        <begin position="440"/>
        <end position="478"/>
    </location>
</feature>
<dbReference type="InterPro" id="IPR027417">
    <property type="entry name" value="P-loop_NTPase"/>
</dbReference>
<gene>
    <name evidence="3" type="ORF">IAA69_06050</name>
</gene>
<reference evidence="3" key="1">
    <citation type="submission" date="2020-10" db="EMBL/GenBank/DDBJ databases">
        <authorList>
            <person name="Gilroy R."/>
        </authorList>
    </citation>
    <scope>NUCLEOTIDE SEQUENCE</scope>
    <source>
        <strain evidence="3">ChiGjej1B1-2707</strain>
    </source>
</reference>
<dbReference type="PANTHER" id="PTHR30121:SF6">
    <property type="entry name" value="SLR6007 PROTEIN"/>
    <property type="match status" value="1"/>
</dbReference>
<comment type="caution">
    <text evidence="3">The sequence shown here is derived from an EMBL/GenBank/DDBJ whole genome shotgun (WGS) entry which is preliminary data.</text>
</comment>
<evidence type="ECO:0000313" key="3">
    <source>
        <dbReference type="EMBL" id="HIR01807.1"/>
    </source>
</evidence>
<dbReference type="InterPro" id="IPR051162">
    <property type="entry name" value="T4SS_component"/>
</dbReference>
<evidence type="ECO:0000259" key="2">
    <source>
        <dbReference type="Pfam" id="PF05872"/>
    </source>
</evidence>
<organism evidence="3 4">
    <name type="scientific">Candidatus Aveggerthella stercoripullorum</name>
    <dbReference type="NCBI Taxonomy" id="2840688"/>
    <lineage>
        <taxon>Bacteria</taxon>
        <taxon>Bacillati</taxon>
        <taxon>Actinomycetota</taxon>
        <taxon>Coriobacteriia</taxon>
        <taxon>Eggerthellales</taxon>
        <taxon>Eggerthellaceae</taxon>
        <taxon>Eggerthellaceae incertae sedis</taxon>
        <taxon>Candidatus Aveggerthella</taxon>
    </lineage>
</organism>
<name>A0A9D1A0H9_9ACTN</name>
<dbReference type="Pfam" id="PF05872">
    <property type="entry name" value="HerA_C"/>
    <property type="match status" value="1"/>
</dbReference>
<evidence type="ECO:0000256" key="1">
    <source>
        <dbReference type="SAM" id="MobiDB-lite"/>
    </source>
</evidence>
<sequence length="516" mass="56721">MLLDDKLWVAQGENPCYLLLNQANRHGLIAGASGTGKTVTLKVLAEGFSHAGVPVFMADVKGDITGMCQAGDDTDNIRERVERFGIENWSLTGCPCRFWDMLDGEDIPVRITISDMGPTLLSRLLGLTEVQEGVLNIVFRIADDKQLLLIDLKDLRAMLNYSAEHAKEFETTYGKVSSQSTGAILRALISIEDEGGDKFFGEPALDLADWFACDENGKGYVNVLNAAKLIQSPQIYAMFLLWMLSELFETLPEVGDMDKPKFVFFFDEAHLLFNGMPKELLDKMVQVVKLIRSKGVGVYFITQSPSDIPDEVLAQLSNRIQHGLRAYTPAEQKSVRAAAESFRENPAFKSEDVILELGTGEALVSFLDAEGRPSVVENAKILPPQCLMAAASAETMQAARAAQSQLMEKYGTAVDRESAFETIQGEAEAAAAEAQQAAEEQARQEEDEKRAEEEAKAAAKAEREAEKAAEREERERQKVQAQVMKDVSRTASSIIGQIGKEAGRQLLRGLFGGLKK</sequence>
<reference evidence="3" key="2">
    <citation type="journal article" date="2021" name="PeerJ">
        <title>Extensive microbial diversity within the chicken gut microbiome revealed by metagenomics and culture.</title>
        <authorList>
            <person name="Gilroy R."/>
            <person name="Ravi A."/>
            <person name="Getino M."/>
            <person name="Pursley I."/>
            <person name="Horton D.L."/>
            <person name="Alikhan N.F."/>
            <person name="Baker D."/>
            <person name="Gharbi K."/>
            <person name="Hall N."/>
            <person name="Watson M."/>
            <person name="Adriaenssens E.M."/>
            <person name="Foster-Nyarko E."/>
            <person name="Jarju S."/>
            <person name="Secka A."/>
            <person name="Antonio M."/>
            <person name="Oren A."/>
            <person name="Chaudhuri R.R."/>
            <person name="La Ragione R."/>
            <person name="Hildebrand F."/>
            <person name="Pallen M.J."/>
        </authorList>
    </citation>
    <scope>NUCLEOTIDE SEQUENCE</scope>
    <source>
        <strain evidence="3">ChiGjej1B1-2707</strain>
    </source>
</reference>
<dbReference type="EMBL" id="DVGB01000075">
    <property type="protein sequence ID" value="HIR01807.1"/>
    <property type="molecule type" value="Genomic_DNA"/>
</dbReference>
<dbReference type="Gene3D" id="3.40.50.300">
    <property type="entry name" value="P-loop containing nucleotide triphosphate hydrolases"/>
    <property type="match status" value="2"/>
</dbReference>
<feature type="domain" description="Helicase HerA-like C-terminal" evidence="2">
    <location>
        <begin position="10"/>
        <end position="514"/>
    </location>
</feature>
<feature type="compositionally biased region" description="Low complexity" evidence="1">
    <location>
        <begin position="426"/>
        <end position="439"/>
    </location>
</feature>
<accession>A0A9D1A0H9</accession>
<dbReference type="SUPFAM" id="SSF52540">
    <property type="entry name" value="P-loop containing nucleoside triphosphate hydrolases"/>
    <property type="match status" value="1"/>
</dbReference>